<evidence type="ECO:0000313" key="1">
    <source>
        <dbReference type="EMBL" id="NBI35616.1"/>
    </source>
</evidence>
<dbReference type="InterPro" id="IPR025518">
    <property type="entry name" value="DUF4406"/>
</dbReference>
<name>A0A7C9JEY1_9BACT</name>
<protein>
    <submittedName>
        <fullName evidence="1">DUF4406 domain-containing protein</fullName>
    </submittedName>
</protein>
<dbReference type="AlphaFoldDB" id="A0A7C9JEY1"/>
<reference evidence="1" key="1">
    <citation type="submission" date="2018-08" db="EMBL/GenBank/DDBJ databases">
        <title>Murine metabolic-syndrome-specific gut microbial biobank.</title>
        <authorList>
            <person name="Liu C."/>
        </authorList>
    </citation>
    <scope>NUCLEOTIDE SEQUENCE [LARGE SCALE GENOMIC DNA]</scope>
    <source>
        <strain evidence="1">Z82</strain>
    </source>
</reference>
<comment type="caution">
    <text evidence="1">The sequence shown here is derived from an EMBL/GenBank/DDBJ whole genome shotgun (WGS) entry which is preliminary data.</text>
</comment>
<dbReference type="Gene3D" id="3.40.50.10400">
    <property type="entry name" value="Hypothetical protein PA1492"/>
    <property type="match status" value="1"/>
</dbReference>
<proteinExistence type="predicted"/>
<dbReference type="Pfam" id="PF14359">
    <property type="entry name" value="DUF4406"/>
    <property type="match status" value="1"/>
</dbReference>
<gene>
    <name evidence="1" type="ORF">D1639_11395</name>
</gene>
<organism evidence="1">
    <name type="scientific">Muribaculaceae bacterium Z82</name>
    <dbReference type="NCBI Taxonomy" id="2304548"/>
    <lineage>
        <taxon>Bacteria</taxon>
        <taxon>Pseudomonadati</taxon>
        <taxon>Bacteroidota</taxon>
        <taxon>Bacteroidia</taxon>
        <taxon>Bacteroidales</taxon>
        <taxon>Muribaculaceae</taxon>
    </lineage>
</organism>
<dbReference type="EMBL" id="QWKH01000189">
    <property type="protein sequence ID" value="NBI35616.1"/>
    <property type="molecule type" value="Genomic_DNA"/>
</dbReference>
<dbReference type="SUPFAM" id="SSF52309">
    <property type="entry name" value="N-(deoxy)ribosyltransferase-like"/>
    <property type="match status" value="1"/>
</dbReference>
<sequence length="120" mass="13075">MSNQRKRETLQVATGEVRGLKVYISGPVTGRPRRNEPAFRRAAERIRAAGHEPLVPLDVVPEGVEGWHEAMRHCLTYLPTCDAVAMLDGWEGSRGARVELIVARACGLAEMRVGGKGSAL</sequence>
<accession>A0A7C9JEY1</accession>